<comment type="similarity">
    <text evidence="2">Belongs to the UTP6 family.</text>
</comment>
<dbReference type="AlphaFoldDB" id="A0A8B8GPG9"/>
<evidence type="ECO:0000259" key="6">
    <source>
        <dbReference type="Pfam" id="PF08640"/>
    </source>
</evidence>
<dbReference type="GeneID" id="112693880"/>
<evidence type="ECO:0000256" key="1">
    <source>
        <dbReference type="ARBA" id="ARBA00004604"/>
    </source>
</evidence>
<dbReference type="RefSeq" id="XP_025424915.1">
    <property type="nucleotide sequence ID" value="XM_025569130.1"/>
</dbReference>
<dbReference type="GO" id="GO:0030515">
    <property type="term" value="F:snoRNA binding"/>
    <property type="evidence" value="ECO:0007669"/>
    <property type="project" value="InterPro"/>
</dbReference>
<evidence type="ECO:0000256" key="4">
    <source>
        <dbReference type="ARBA" id="ARBA00022737"/>
    </source>
</evidence>
<evidence type="ECO:0000313" key="8">
    <source>
        <dbReference type="Proteomes" id="UP000694846"/>
    </source>
</evidence>
<organism evidence="8 9">
    <name type="scientific">Sipha flava</name>
    <name type="common">yellow sugarcane aphid</name>
    <dbReference type="NCBI Taxonomy" id="143950"/>
    <lineage>
        <taxon>Eukaryota</taxon>
        <taxon>Metazoa</taxon>
        <taxon>Ecdysozoa</taxon>
        <taxon>Arthropoda</taxon>
        <taxon>Hexapoda</taxon>
        <taxon>Insecta</taxon>
        <taxon>Pterygota</taxon>
        <taxon>Neoptera</taxon>
        <taxon>Paraneoptera</taxon>
        <taxon>Hemiptera</taxon>
        <taxon>Sternorrhyncha</taxon>
        <taxon>Aphidomorpha</taxon>
        <taxon>Aphidoidea</taxon>
        <taxon>Aphididae</taxon>
        <taxon>Sipha</taxon>
    </lineage>
</organism>
<evidence type="ECO:0000256" key="3">
    <source>
        <dbReference type="ARBA" id="ARBA00022552"/>
    </source>
</evidence>
<dbReference type="InterPro" id="IPR011990">
    <property type="entry name" value="TPR-like_helical_dom_sf"/>
</dbReference>
<dbReference type="OrthoDB" id="28112at2759"/>
<dbReference type="InterPro" id="IPR003107">
    <property type="entry name" value="HAT"/>
</dbReference>
<sequence length="569" mass="67157">MAEFVQHRKEQMMIEIPMLKTLFDERTVKRILKKRENFEYGLMRRNKTEADFKNYIAYLKSIIKKVEQMDTPNIESSRLINKINTRITFLYRAALKYFIADVKLWKEYIKFLIKIKRKELLHRVIDKALSLHGNISDELYVFAVKSAYPNIQKIREMYTIGIHTHKTSSDLHYYAFKYELAFSEILRQKVLAKEKEVSDNDPALNGSVAQVIFQSATDTIKSDINVFFKMLREASQYSFANNLVNEIKSYMLSKFGCEPKFWNEFATLELINESIVTEKLRIKNCLDKYDQALSFIDTDEMWDYYLTTILELTSDTEKTEIYKRNLLRQSMFNAHQKNKLKPKHYIAWMNKSKSSSMFNEIVDWATEKYPNDQSILDKRIERLANNDKLLAYKIFKENIHIVSPSVWLIMVQCFSNESQLSEIFNMAFEDNSTCAIDVKKKLGNEYLLWLSKNKSLTDSRNAYNKLMINNFCDASLCKTQVTIEIEQEKIDVTKIRQHFTLACMKFGKENIDLWMDRIFFELKYGSPKMVSNIYHQALTTLNNEESDTFAEEYALKASTFNQHTCFTIT</sequence>
<reference evidence="9" key="1">
    <citation type="submission" date="2025-08" db="UniProtKB">
        <authorList>
            <consortium name="RefSeq"/>
        </authorList>
    </citation>
    <scope>IDENTIFICATION</scope>
    <source>
        <tissue evidence="9">Whole body</tissue>
    </source>
</reference>
<accession>A0A8B8GPG9</accession>
<comment type="subcellular location">
    <subcellularLocation>
        <location evidence="1">Nucleus</location>
        <location evidence="1">Nucleolus</location>
    </subcellularLocation>
</comment>
<keyword evidence="5" id="KW-0539">Nucleus</keyword>
<evidence type="ECO:0000259" key="7">
    <source>
        <dbReference type="Pfam" id="PF24892"/>
    </source>
</evidence>
<dbReference type="PANTHER" id="PTHR23271">
    <property type="entry name" value="HEPATOCELLULAR CARCINOMA-ASSOCIATED ANTIGEN 66"/>
    <property type="match status" value="1"/>
</dbReference>
<dbReference type="SMART" id="SM00386">
    <property type="entry name" value="HAT"/>
    <property type="match status" value="2"/>
</dbReference>
<evidence type="ECO:0000313" key="9">
    <source>
        <dbReference type="RefSeq" id="XP_025424915.1"/>
    </source>
</evidence>
<dbReference type="Pfam" id="PF08640">
    <property type="entry name" value="U3_assoc_6"/>
    <property type="match status" value="1"/>
</dbReference>
<dbReference type="InterPro" id="IPR013949">
    <property type="entry name" value="Utp6"/>
</dbReference>
<feature type="domain" description="U3 small nucleolar RNA-associated protein 6 N-terminal" evidence="6">
    <location>
        <begin position="11"/>
        <end position="64"/>
    </location>
</feature>
<dbReference type="SUPFAM" id="SSF48452">
    <property type="entry name" value="TPR-like"/>
    <property type="match status" value="1"/>
</dbReference>
<evidence type="ECO:0000256" key="5">
    <source>
        <dbReference type="ARBA" id="ARBA00023242"/>
    </source>
</evidence>
<dbReference type="GO" id="GO:0034388">
    <property type="term" value="C:Pwp2p-containing subcomplex of 90S preribosome"/>
    <property type="evidence" value="ECO:0007669"/>
    <property type="project" value="TreeGrafter"/>
</dbReference>
<dbReference type="Gene3D" id="1.25.40.10">
    <property type="entry name" value="Tetratricopeptide repeat domain"/>
    <property type="match status" value="2"/>
</dbReference>
<proteinExistence type="inferred from homology"/>
<name>A0A8B8GPG9_9HEMI</name>
<protein>
    <submittedName>
        <fullName evidence="9">U3 small nucleolar RNA-associated protein 6 homolog</fullName>
    </submittedName>
</protein>
<dbReference type="GO" id="GO:0000462">
    <property type="term" value="P:maturation of SSU-rRNA from tricistronic rRNA transcript (SSU-rRNA, 5.8S rRNA, LSU-rRNA)"/>
    <property type="evidence" value="ECO:0007669"/>
    <property type="project" value="InterPro"/>
</dbReference>
<dbReference type="InterPro" id="IPR056907">
    <property type="entry name" value="UTP6_C"/>
</dbReference>
<evidence type="ECO:0000256" key="2">
    <source>
        <dbReference type="ARBA" id="ARBA00010734"/>
    </source>
</evidence>
<gene>
    <name evidence="9" type="primary">LOC112693880</name>
</gene>
<dbReference type="GO" id="GO:0032040">
    <property type="term" value="C:small-subunit processome"/>
    <property type="evidence" value="ECO:0007669"/>
    <property type="project" value="TreeGrafter"/>
</dbReference>
<keyword evidence="4" id="KW-0677">Repeat</keyword>
<dbReference type="PANTHER" id="PTHR23271:SF1">
    <property type="entry name" value="U3 SMALL NUCLEOLAR RNA-ASSOCIATED PROTEIN 6 HOMOLOG"/>
    <property type="match status" value="1"/>
</dbReference>
<dbReference type="Pfam" id="PF24892">
    <property type="entry name" value="UTP6_C"/>
    <property type="match status" value="1"/>
</dbReference>
<dbReference type="InterPro" id="IPR055347">
    <property type="entry name" value="UTP6_N"/>
</dbReference>
<keyword evidence="3" id="KW-0698">rRNA processing</keyword>
<dbReference type="Proteomes" id="UP000694846">
    <property type="component" value="Unplaced"/>
</dbReference>
<feature type="domain" description="U3 small nucleolar RNA-associated protein 6 homolog C-terminal" evidence="7">
    <location>
        <begin position="284"/>
        <end position="538"/>
    </location>
</feature>
<keyword evidence="8" id="KW-1185">Reference proteome</keyword>